<organism evidence="2 3">
    <name type="scientific">Spartinivicinus poritis</name>
    <dbReference type="NCBI Taxonomy" id="2994640"/>
    <lineage>
        <taxon>Bacteria</taxon>
        <taxon>Pseudomonadati</taxon>
        <taxon>Pseudomonadota</taxon>
        <taxon>Gammaproteobacteria</taxon>
        <taxon>Oceanospirillales</taxon>
        <taxon>Zooshikellaceae</taxon>
        <taxon>Spartinivicinus</taxon>
    </lineage>
</organism>
<protein>
    <submittedName>
        <fullName evidence="2">GNAT family protein</fullName>
    </submittedName>
</protein>
<dbReference type="PROSITE" id="PS51186">
    <property type="entry name" value="GNAT"/>
    <property type="match status" value="1"/>
</dbReference>
<dbReference type="InterPro" id="IPR016181">
    <property type="entry name" value="Acyl_CoA_acyltransferase"/>
</dbReference>
<dbReference type="InterPro" id="IPR000182">
    <property type="entry name" value="GNAT_dom"/>
</dbReference>
<proteinExistence type="predicted"/>
<name>A0ABT5U7X8_9GAMM</name>
<dbReference type="PANTHER" id="PTHR43441">
    <property type="entry name" value="RIBOSOMAL-PROTEIN-SERINE ACETYLTRANSFERASE"/>
    <property type="match status" value="1"/>
</dbReference>
<comment type="caution">
    <text evidence="2">The sequence shown here is derived from an EMBL/GenBank/DDBJ whole genome shotgun (WGS) entry which is preliminary data.</text>
</comment>
<dbReference type="EMBL" id="JAPMOU010000011">
    <property type="protein sequence ID" value="MDE1462474.1"/>
    <property type="molecule type" value="Genomic_DNA"/>
</dbReference>
<accession>A0ABT5U7X8</accession>
<evidence type="ECO:0000313" key="2">
    <source>
        <dbReference type="EMBL" id="MDE1462474.1"/>
    </source>
</evidence>
<keyword evidence="3" id="KW-1185">Reference proteome</keyword>
<evidence type="ECO:0000259" key="1">
    <source>
        <dbReference type="PROSITE" id="PS51186"/>
    </source>
</evidence>
<reference evidence="2 3" key="1">
    <citation type="submission" date="2022-11" db="EMBL/GenBank/DDBJ databases">
        <title>Spartinivicinus poritis sp. nov., isolated from scleractinian coral Porites lutea.</title>
        <authorList>
            <person name="Zhang G."/>
            <person name="Cai L."/>
            <person name="Wei Q."/>
        </authorList>
    </citation>
    <scope>NUCLEOTIDE SEQUENCE [LARGE SCALE GENOMIC DNA]</scope>
    <source>
        <strain evidence="2 3">A2-2</strain>
    </source>
</reference>
<dbReference type="SUPFAM" id="SSF55729">
    <property type="entry name" value="Acyl-CoA N-acyltransferases (Nat)"/>
    <property type="match status" value="1"/>
</dbReference>
<evidence type="ECO:0000313" key="3">
    <source>
        <dbReference type="Proteomes" id="UP001528823"/>
    </source>
</evidence>
<dbReference type="Proteomes" id="UP001528823">
    <property type="component" value="Unassembled WGS sequence"/>
</dbReference>
<dbReference type="Gene3D" id="3.40.630.30">
    <property type="match status" value="1"/>
</dbReference>
<dbReference type="Pfam" id="PF13302">
    <property type="entry name" value="Acetyltransf_3"/>
    <property type="match status" value="1"/>
</dbReference>
<gene>
    <name evidence="2" type="ORF">ORQ98_10875</name>
</gene>
<sequence length="187" mass="21324">MFKQLNTKRLTGVPLNLSLVDQRLVAIQQSAPLVGKWLYWCSSDYSAATNKEWVEYCITQQQLKTEFNFAFIGKNNQEYIGEARISGTNLTHGFTNLSYWVNANFLKQGFASEIITAAAQFCFEELNLIRVEIVVDIDNHASINTAKRVGGQLEGRLRHRSRTPEQPRDSYMFGLFPDTLVQHSINT</sequence>
<dbReference type="RefSeq" id="WP_274688828.1">
    <property type="nucleotide sequence ID" value="NZ_JAPMOU010000011.1"/>
</dbReference>
<dbReference type="InterPro" id="IPR051908">
    <property type="entry name" value="Ribosomal_N-acetyltransferase"/>
</dbReference>
<feature type="domain" description="N-acetyltransferase" evidence="1">
    <location>
        <begin position="20"/>
        <end position="177"/>
    </location>
</feature>
<dbReference type="PANTHER" id="PTHR43441:SF10">
    <property type="entry name" value="ACETYLTRANSFERASE"/>
    <property type="match status" value="1"/>
</dbReference>